<name>A0ABT0UCG4_9BACT</name>
<accession>A0ABT0UCG4</accession>
<evidence type="ECO:0000256" key="2">
    <source>
        <dbReference type="SAM" id="SignalP"/>
    </source>
</evidence>
<sequence>MKTQIVLMLVSVCFCTMATAQESARLLPFQGHLTQPKMGSPGKYEPVANGKYSILMSLYTEPTGGTRIWDESHKDVPVVNGLVNLIAGSIKPLPAGEVFGNVIFVGITIDEDGDPTTPDLEMVPRQQLIPALFAHSAFKAKEAKRADIAKESGHATTADFAKEAQHAAVADKASKADTATKATSATSATKAANADKLEGHAWSEVFPKSGGQLGGQLILHGKGMRLGKASIHFSQKAFNFPDRTVIDPGERLDVSGGVLVSGNTTVKKILDVEGPFIRANKAKILCKSLVEVSSRDIKEDVSLLTPDCAAAILEQLEPVSFRYKGSDNEKHLGFIAEDTPRPVSDVDGKAIQITEVVTVLTKVVQTQQKQIDQLMAEIAHLKHTRTTSN</sequence>
<dbReference type="Pfam" id="PF13884">
    <property type="entry name" value="Peptidase_S74"/>
    <property type="match status" value="1"/>
</dbReference>
<feature type="chain" id="PRO_5046584801" evidence="2">
    <location>
        <begin position="21"/>
        <end position="389"/>
    </location>
</feature>
<comment type="caution">
    <text evidence="4">The sequence shown here is derived from an EMBL/GenBank/DDBJ whole genome shotgun (WGS) entry which is preliminary data.</text>
</comment>
<organism evidence="4 5">
    <name type="scientific">Aporhodopirellula aestuarii</name>
    <dbReference type="NCBI Taxonomy" id="2950107"/>
    <lineage>
        <taxon>Bacteria</taxon>
        <taxon>Pseudomonadati</taxon>
        <taxon>Planctomycetota</taxon>
        <taxon>Planctomycetia</taxon>
        <taxon>Pirellulales</taxon>
        <taxon>Pirellulaceae</taxon>
        <taxon>Aporhodopirellula</taxon>
    </lineage>
</organism>
<gene>
    <name evidence="4" type="ORF">NB063_29135</name>
</gene>
<feature type="domain" description="Peptidase S74" evidence="3">
    <location>
        <begin position="293"/>
        <end position="385"/>
    </location>
</feature>
<dbReference type="RefSeq" id="WP_250932753.1">
    <property type="nucleotide sequence ID" value="NZ_JAMQBK010000096.1"/>
</dbReference>
<feature type="signal peptide" evidence="2">
    <location>
        <begin position="1"/>
        <end position="20"/>
    </location>
</feature>
<evidence type="ECO:0000313" key="4">
    <source>
        <dbReference type="EMBL" id="MCM2374707.1"/>
    </source>
</evidence>
<keyword evidence="5" id="KW-1185">Reference proteome</keyword>
<evidence type="ECO:0000259" key="3">
    <source>
        <dbReference type="PROSITE" id="PS51688"/>
    </source>
</evidence>
<reference evidence="4 5" key="1">
    <citation type="journal article" date="2022" name="Syst. Appl. Microbiol.">
        <title>Rhodopirellula aestuarii sp. nov., a novel member of the genus Rhodopirellula isolated from brackish sediments collected in the Tagus River estuary, Portugal.</title>
        <authorList>
            <person name="Vitorino I.R."/>
            <person name="Klimek D."/>
            <person name="Calusinska M."/>
            <person name="Lobo-da-Cunha A."/>
            <person name="Vasconcelos V."/>
            <person name="Lage O.M."/>
        </authorList>
    </citation>
    <scope>NUCLEOTIDE SEQUENCE [LARGE SCALE GENOMIC DNA]</scope>
    <source>
        <strain evidence="4 5">ICT_H3.1</strain>
    </source>
</reference>
<keyword evidence="2" id="KW-0732">Signal</keyword>
<evidence type="ECO:0000313" key="5">
    <source>
        <dbReference type="Proteomes" id="UP001202961"/>
    </source>
</evidence>
<protein>
    <submittedName>
        <fullName evidence="4">Tail fiber domain-containing protein</fullName>
    </submittedName>
</protein>
<dbReference type="EMBL" id="JAMQBK010000096">
    <property type="protein sequence ID" value="MCM2374707.1"/>
    <property type="molecule type" value="Genomic_DNA"/>
</dbReference>
<dbReference type="PROSITE" id="PS51688">
    <property type="entry name" value="ICA"/>
    <property type="match status" value="1"/>
</dbReference>
<feature type="compositionally biased region" description="Low complexity" evidence="1">
    <location>
        <begin position="172"/>
        <end position="192"/>
    </location>
</feature>
<evidence type="ECO:0000256" key="1">
    <source>
        <dbReference type="SAM" id="MobiDB-lite"/>
    </source>
</evidence>
<dbReference type="Proteomes" id="UP001202961">
    <property type="component" value="Unassembled WGS sequence"/>
</dbReference>
<proteinExistence type="predicted"/>
<feature type="region of interest" description="Disordered" evidence="1">
    <location>
        <begin position="172"/>
        <end position="193"/>
    </location>
</feature>
<dbReference type="InterPro" id="IPR030392">
    <property type="entry name" value="S74_ICA"/>
</dbReference>